<evidence type="ECO:0000313" key="3">
    <source>
        <dbReference type="EMBL" id="EMD47750.1"/>
    </source>
</evidence>
<feature type="non-terminal residue" evidence="3">
    <location>
        <position position="131"/>
    </location>
</feature>
<dbReference type="Pfam" id="PF04695">
    <property type="entry name" value="Pex14_N"/>
    <property type="match status" value="1"/>
</dbReference>
<feature type="transmembrane region" description="Helical" evidence="1">
    <location>
        <begin position="52"/>
        <end position="75"/>
    </location>
</feature>
<accession>M2RT82</accession>
<name>M2RT82_ENTHI</name>
<dbReference type="VEuPathDB" id="AmoebaDB:EHI5A_089760"/>
<dbReference type="Gene3D" id="1.10.10.10">
    <property type="entry name" value="Winged helix-like DNA-binding domain superfamily/Winged helix DNA-binding domain"/>
    <property type="match status" value="1"/>
</dbReference>
<gene>
    <name evidence="3" type="ORF">EHI5A_089760</name>
</gene>
<evidence type="ECO:0000259" key="2">
    <source>
        <dbReference type="Pfam" id="PF04695"/>
    </source>
</evidence>
<keyword evidence="1" id="KW-1133">Transmembrane helix</keyword>
<protein>
    <recommendedName>
        <fullName evidence="2">Peroxisome membrane anchor protein Pex14p N-terminal domain-containing protein</fullName>
    </recommendedName>
</protein>
<sequence length="131" mass="15689">MKERVKKFLQNSEVQKLSYDTKLQFLIGKGLKEEEVQEMMSKEVVVYSGWKYLMWMIGIGGGIIGVVIVIEKYIIPWWKRRKWERTSEEKIVIKLAQEITTTSPSDNEEKHKNTKRRIRKLIKISFHHFVY</sequence>
<proteinExistence type="predicted"/>
<dbReference type="InterPro" id="IPR036388">
    <property type="entry name" value="WH-like_DNA-bd_sf"/>
</dbReference>
<dbReference type="OrthoDB" id="31847at2759"/>
<dbReference type="Proteomes" id="UP000011755">
    <property type="component" value="Unassembled WGS sequence"/>
</dbReference>
<dbReference type="InterPro" id="IPR006785">
    <property type="entry name" value="Pex14_N"/>
</dbReference>
<evidence type="ECO:0000256" key="1">
    <source>
        <dbReference type="SAM" id="Phobius"/>
    </source>
</evidence>
<feature type="domain" description="Peroxisome membrane anchor protein Pex14p N-terminal" evidence="2">
    <location>
        <begin position="6"/>
        <end position="41"/>
    </location>
</feature>
<evidence type="ECO:0000313" key="4">
    <source>
        <dbReference type="Proteomes" id="UP000011755"/>
    </source>
</evidence>
<dbReference type="AlphaFoldDB" id="M2RT82"/>
<reference evidence="3 4" key="1">
    <citation type="submission" date="2013-02" db="EMBL/GenBank/DDBJ databases">
        <authorList>
            <person name="Hannick L."/>
            <person name="Zafar N."/>
            <person name="Lorenzi H."/>
            <person name="Ali I.A."/>
            <person name="Petri W.P."/>
            <person name="Caler E."/>
        </authorList>
    </citation>
    <scope>NUCLEOTIDE SEQUENCE [LARGE SCALE GENOMIC DNA]</scope>
    <source>
        <strain evidence="3 4">KU27</strain>
    </source>
</reference>
<dbReference type="EMBL" id="KB444230">
    <property type="protein sequence ID" value="EMD47750.1"/>
    <property type="molecule type" value="Genomic_DNA"/>
</dbReference>
<keyword evidence="1" id="KW-0472">Membrane</keyword>
<keyword evidence="1" id="KW-0812">Transmembrane</keyword>
<organism evidence="3 4">
    <name type="scientific">Entamoeba histolytica KU27</name>
    <dbReference type="NCBI Taxonomy" id="885311"/>
    <lineage>
        <taxon>Eukaryota</taxon>
        <taxon>Amoebozoa</taxon>
        <taxon>Evosea</taxon>
        <taxon>Archamoebae</taxon>
        <taxon>Mastigamoebida</taxon>
        <taxon>Entamoebidae</taxon>
        <taxon>Entamoeba</taxon>
    </lineage>
</organism>